<dbReference type="Gene3D" id="3.40.50.1820">
    <property type="entry name" value="alpha/beta hydrolase"/>
    <property type="match status" value="1"/>
</dbReference>
<evidence type="ECO:0000313" key="3">
    <source>
        <dbReference type="EMBL" id="KAJ1349752.1"/>
    </source>
</evidence>
<comment type="caution">
    <text evidence="3">The sequence shown here is derived from an EMBL/GenBank/DDBJ whole genome shotgun (WGS) entry which is preliminary data.</text>
</comment>
<gene>
    <name evidence="3" type="ORF">KIN20_005395</name>
</gene>
<sequence length="134" mass="14880">MVVPLLFFAIISHSEVTEDPIVAASGLWKATPAVIVFHGYEGRTDFEDLKARDLALFGYVAFAVDLYGMAGNEIYNLSTASDLLSKRTTTLRRRILAAWELLKGLSFVDDQKVAVLIPFYAGTNQVGRKLLIRE</sequence>
<feature type="domain" description="Dienelactone hydrolase" evidence="2">
    <location>
        <begin position="30"/>
        <end position="115"/>
    </location>
</feature>
<dbReference type="Proteomes" id="UP001196413">
    <property type="component" value="Unassembled WGS sequence"/>
</dbReference>
<accession>A0AAD5QG03</accession>
<keyword evidence="1" id="KW-0732">Signal</keyword>
<dbReference type="PANTHER" id="PTHR22946">
    <property type="entry name" value="DIENELACTONE HYDROLASE DOMAIN-CONTAINING PROTEIN-RELATED"/>
    <property type="match status" value="1"/>
</dbReference>
<dbReference type="GO" id="GO:0016787">
    <property type="term" value="F:hydrolase activity"/>
    <property type="evidence" value="ECO:0007669"/>
    <property type="project" value="InterPro"/>
</dbReference>
<dbReference type="InterPro" id="IPR029058">
    <property type="entry name" value="AB_hydrolase_fold"/>
</dbReference>
<name>A0AAD5QG03_PARTN</name>
<dbReference type="InterPro" id="IPR002925">
    <property type="entry name" value="Dienelactn_hydro"/>
</dbReference>
<dbReference type="SUPFAM" id="SSF53474">
    <property type="entry name" value="alpha/beta-Hydrolases"/>
    <property type="match status" value="1"/>
</dbReference>
<feature type="chain" id="PRO_5042090003" description="Dienelactone hydrolase domain-containing protein" evidence="1">
    <location>
        <begin position="17"/>
        <end position="134"/>
    </location>
</feature>
<proteinExistence type="predicted"/>
<dbReference type="PANTHER" id="PTHR22946:SF11">
    <property type="entry name" value="DIENELACTONE HYDROLASE DOMAIN-CONTAINING PROTEIN"/>
    <property type="match status" value="1"/>
</dbReference>
<dbReference type="Pfam" id="PF01738">
    <property type="entry name" value="DLH"/>
    <property type="match status" value="1"/>
</dbReference>
<dbReference type="InterPro" id="IPR050261">
    <property type="entry name" value="FrsA_esterase"/>
</dbReference>
<protein>
    <recommendedName>
        <fullName evidence="2">Dienelactone hydrolase domain-containing protein</fullName>
    </recommendedName>
</protein>
<evidence type="ECO:0000313" key="4">
    <source>
        <dbReference type="Proteomes" id="UP001196413"/>
    </source>
</evidence>
<feature type="signal peptide" evidence="1">
    <location>
        <begin position="1"/>
        <end position="16"/>
    </location>
</feature>
<reference evidence="3" key="1">
    <citation type="submission" date="2021-06" db="EMBL/GenBank/DDBJ databases">
        <title>Parelaphostrongylus tenuis whole genome reference sequence.</title>
        <authorList>
            <person name="Garwood T.J."/>
            <person name="Larsen P.A."/>
            <person name="Fountain-Jones N.M."/>
            <person name="Garbe J.R."/>
            <person name="Macchietto M.G."/>
            <person name="Kania S.A."/>
            <person name="Gerhold R.W."/>
            <person name="Richards J.E."/>
            <person name="Wolf T.M."/>
        </authorList>
    </citation>
    <scope>NUCLEOTIDE SEQUENCE</scope>
    <source>
        <strain evidence="3">MNPRO001-30</strain>
        <tissue evidence="3">Meninges</tissue>
    </source>
</reference>
<organism evidence="3 4">
    <name type="scientific">Parelaphostrongylus tenuis</name>
    <name type="common">Meningeal worm</name>
    <dbReference type="NCBI Taxonomy" id="148309"/>
    <lineage>
        <taxon>Eukaryota</taxon>
        <taxon>Metazoa</taxon>
        <taxon>Ecdysozoa</taxon>
        <taxon>Nematoda</taxon>
        <taxon>Chromadorea</taxon>
        <taxon>Rhabditida</taxon>
        <taxon>Rhabditina</taxon>
        <taxon>Rhabditomorpha</taxon>
        <taxon>Strongyloidea</taxon>
        <taxon>Metastrongylidae</taxon>
        <taxon>Parelaphostrongylus</taxon>
    </lineage>
</organism>
<evidence type="ECO:0000259" key="2">
    <source>
        <dbReference type="Pfam" id="PF01738"/>
    </source>
</evidence>
<dbReference type="AlphaFoldDB" id="A0AAD5QG03"/>
<dbReference type="EMBL" id="JAHQIW010000740">
    <property type="protein sequence ID" value="KAJ1349752.1"/>
    <property type="molecule type" value="Genomic_DNA"/>
</dbReference>
<keyword evidence="4" id="KW-1185">Reference proteome</keyword>
<evidence type="ECO:0000256" key="1">
    <source>
        <dbReference type="SAM" id="SignalP"/>
    </source>
</evidence>